<dbReference type="OrthoDB" id="9938222at2"/>
<accession>A0A366HDC1</accession>
<proteinExistence type="predicted"/>
<reference evidence="1 2" key="1">
    <citation type="submission" date="2018-06" db="EMBL/GenBank/DDBJ databases">
        <title>Genomic Encyclopedia of Type Strains, Phase IV (KMG-IV): sequencing the most valuable type-strain genomes for metagenomic binning, comparative biology and taxonomic classification.</title>
        <authorList>
            <person name="Goeker M."/>
        </authorList>
    </citation>
    <scope>NUCLEOTIDE SEQUENCE [LARGE SCALE GENOMIC DNA]</scope>
    <source>
        <strain evidence="1 2">DSM 25532</strain>
    </source>
</reference>
<protein>
    <submittedName>
        <fullName evidence="1">Uncharacterized protein</fullName>
    </submittedName>
</protein>
<name>A0A366HDC1_9BACT</name>
<dbReference type="AlphaFoldDB" id="A0A366HDC1"/>
<dbReference type="RefSeq" id="WP_113960505.1">
    <property type="nucleotide sequence ID" value="NZ_QNRR01000009.1"/>
</dbReference>
<organism evidence="1 2">
    <name type="scientific">Roseimicrobium gellanilyticum</name>
    <dbReference type="NCBI Taxonomy" id="748857"/>
    <lineage>
        <taxon>Bacteria</taxon>
        <taxon>Pseudomonadati</taxon>
        <taxon>Verrucomicrobiota</taxon>
        <taxon>Verrucomicrobiia</taxon>
        <taxon>Verrucomicrobiales</taxon>
        <taxon>Verrucomicrobiaceae</taxon>
        <taxon>Roseimicrobium</taxon>
    </lineage>
</organism>
<comment type="caution">
    <text evidence="1">The sequence shown here is derived from an EMBL/GenBank/DDBJ whole genome shotgun (WGS) entry which is preliminary data.</text>
</comment>
<keyword evidence="2" id="KW-1185">Reference proteome</keyword>
<dbReference type="EMBL" id="QNRR01000009">
    <property type="protein sequence ID" value="RBP39604.1"/>
    <property type="molecule type" value="Genomic_DNA"/>
</dbReference>
<evidence type="ECO:0000313" key="1">
    <source>
        <dbReference type="EMBL" id="RBP39604.1"/>
    </source>
</evidence>
<evidence type="ECO:0000313" key="2">
    <source>
        <dbReference type="Proteomes" id="UP000253426"/>
    </source>
</evidence>
<sequence length="86" mass="9734">MPTAHFEDTTAGELAKYMEEIVLGNIQWTKPGMRYRVTCSDAAKNHRFSFGEEKDVRALELLMEFALRSGTVVTVDDLKITIDVPK</sequence>
<gene>
    <name evidence="1" type="ORF">DES53_10931</name>
</gene>
<dbReference type="Proteomes" id="UP000253426">
    <property type="component" value="Unassembled WGS sequence"/>
</dbReference>